<gene>
    <name evidence="2" type="ORF">R1flu_020614</name>
</gene>
<comment type="caution">
    <text evidence="2">The sequence shown here is derived from an EMBL/GenBank/DDBJ whole genome shotgun (WGS) entry which is preliminary data.</text>
</comment>
<feature type="compositionally biased region" description="Basic and acidic residues" evidence="1">
    <location>
        <begin position="62"/>
        <end position="82"/>
    </location>
</feature>
<evidence type="ECO:0000256" key="1">
    <source>
        <dbReference type="SAM" id="MobiDB-lite"/>
    </source>
</evidence>
<dbReference type="Proteomes" id="UP001605036">
    <property type="component" value="Unassembled WGS sequence"/>
</dbReference>
<reference evidence="2 3" key="1">
    <citation type="submission" date="2024-09" db="EMBL/GenBank/DDBJ databases">
        <title>Chromosome-scale assembly of Riccia fluitans.</title>
        <authorList>
            <person name="Paukszto L."/>
            <person name="Sawicki J."/>
            <person name="Karawczyk K."/>
            <person name="Piernik-Szablinska J."/>
            <person name="Szczecinska M."/>
            <person name="Mazdziarz M."/>
        </authorList>
    </citation>
    <scope>NUCLEOTIDE SEQUENCE [LARGE SCALE GENOMIC DNA]</scope>
    <source>
        <strain evidence="2">Rf_01</strain>
        <tissue evidence="2">Aerial parts of the thallus</tissue>
    </source>
</reference>
<protein>
    <submittedName>
        <fullName evidence="2">Uncharacterized protein</fullName>
    </submittedName>
</protein>
<dbReference type="AlphaFoldDB" id="A0ABD1ZM11"/>
<feature type="region of interest" description="Disordered" evidence="1">
    <location>
        <begin position="58"/>
        <end position="85"/>
    </location>
</feature>
<name>A0ABD1ZM11_9MARC</name>
<evidence type="ECO:0000313" key="2">
    <source>
        <dbReference type="EMBL" id="KAL2652486.1"/>
    </source>
</evidence>
<keyword evidence="3" id="KW-1185">Reference proteome</keyword>
<organism evidence="2 3">
    <name type="scientific">Riccia fluitans</name>
    <dbReference type="NCBI Taxonomy" id="41844"/>
    <lineage>
        <taxon>Eukaryota</taxon>
        <taxon>Viridiplantae</taxon>
        <taxon>Streptophyta</taxon>
        <taxon>Embryophyta</taxon>
        <taxon>Marchantiophyta</taxon>
        <taxon>Marchantiopsida</taxon>
        <taxon>Marchantiidae</taxon>
        <taxon>Marchantiales</taxon>
        <taxon>Ricciaceae</taxon>
        <taxon>Riccia</taxon>
    </lineage>
</organism>
<accession>A0ABD1ZM11</accession>
<evidence type="ECO:0000313" key="3">
    <source>
        <dbReference type="Proteomes" id="UP001605036"/>
    </source>
</evidence>
<proteinExistence type="predicted"/>
<dbReference type="EMBL" id="JBHFFA010000001">
    <property type="protein sequence ID" value="KAL2652486.1"/>
    <property type="molecule type" value="Genomic_DNA"/>
</dbReference>
<sequence length="112" mass="12626">MLRSGQYMAGFRWLTTAKISRLRAERIWRACTTPQSVEVGDVDNILFGIETLARYFQGGSEGSRKQEQQAKEAPEHKDDDATSRVPIVELDTNIDSGTVFGMHYCTRDLELG</sequence>